<sequence>MSEFSVSKSILPLLFGTMASHSEELNILRGTGAWSQFVHASSKNTAHAVGIPQTLDTASLEDDDLVGINADSGVTGAPKAWEPVFDNDFWHGFNGVTSVDERPICHSSTQSGISSSSANQTSLS</sequence>
<accession>A0ACB9Z8X1</accession>
<evidence type="ECO:0000313" key="1">
    <source>
        <dbReference type="EMBL" id="KAI4867615.1"/>
    </source>
</evidence>
<dbReference type="Proteomes" id="UP001497700">
    <property type="component" value="Unassembled WGS sequence"/>
</dbReference>
<organism evidence="1 2">
    <name type="scientific">Hypoxylon rubiginosum</name>
    <dbReference type="NCBI Taxonomy" id="110542"/>
    <lineage>
        <taxon>Eukaryota</taxon>
        <taxon>Fungi</taxon>
        <taxon>Dikarya</taxon>
        <taxon>Ascomycota</taxon>
        <taxon>Pezizomycotina</taxon>
        <taxon>Sordariomycetes</taxon>
        <taxon>Xylariomycetidae</taxon>
        <taxon>Xylariales</taxon>
        <taxon>Hypoxylaceae</taxon>
        <taxon>Hypoxylon</taxon>
    </lineage>
</organism>
<protein>
    <submittedName>
        <fullName evidence="1">Uncharacterized protein</fullName>
    </submittedName>
</protein>
<keyword evidence="2" id="KW-1185">Reference proteome</keyword>
<reference evidence="1 2" key="1">
    <citation type="journal article" date="2022" name="New Phytol.">
        <title>Ecological generalism drives hyperdiversity of secondary metabolite gene clusters in xylarialean endophytes.</title>
        <authorList>
            <person name="Franco M.E.E."/>
            <person name="Wisecaver J.H."/>
            <person name="Arnold A.E."/>
            <person name="Ju Y.M."/>
            <person name="Slot J.C."/>
            <person name="Ahrendt S."/>
            <person name="Moore L.P."/>
            <person name="Eastman K.E."/>
            <person name="Scott K."/>
            <person name="Konkel Z."/>
            <person name="Mondo S.J."/>
            <person name="Kuo A."/>
            <person name="Hayes R.D."/>
            <person name="Haridas S."/>
            <person name="Andreopoulos B."/>
            <person name="Riley R."/>
            <person name="LaButti K."/>
            <person name="Pangilinan J."/>
            <person name="Lipzen A."/>
            <person name="Amirebrahimi M."/>
            <person name="Yan J."/>
            <person name="Adam C."/>
            <person name="Keymanesh K."/>
            <person name="Ng V."/>
            <person name="Louie K."/>
            <person name="Northen T."/>
            <person name="Drula E."/>
            <person name="Henrissat B."/>
            <person name="Hsieh H.M."/>
            <person name="Youens-Clark K."/>
            <person name="Lutzoni F."/>
            <person name="Miadlikowska J."/>
            <person name="Eastwood D.C."/>
            <person name="Hamelin R.C."/>
            <person name="Grigoriev I.V."/>
            <person name="U'Ren J.M."/>
        </authorList>
    </citation>
    <scope>NUCLEOTIDE SEQUENCE [LARGE SCALE GENOMIC DNA]</scope>
    <source>
        <strain evidence="1 2">CBS 119005</strain>
    </source>
</reference>
<gene>
    <name evidence="1" type="ORF">F4820DRAFT_190942</name>
</gene>
<dbReference type="EMBL" id="MU393445">
    <property type="protein sequence ID" value="KAI4867615.1"/>
    <property type="molecule type" value="Genomic_DNA"/>
</dbReference>
<name>A0ACB9Z8X1_9PEZI</name>
<proteinExistence type="predicted"/>
<evidence type="ECO:0000313" key="2">
    <source>
        <dbReference type="Proteomes" id="UP001497700"/>
    </source>
</evidence>
<comment type="caution">
    <text evidence="1">The sequence shown here is derived from an EMBL/GenBank/DDBJ whole genome shotgun (WGS) entry which is preliminary data.</text>
</comment>